<reference key="2">
    <citation type="submission" date="2011-10" db="EMBL/GenBank/DDBJ databases">
        <title>The genome and transcriptome sequence of Clonorchis sinensis provide insights into the carcinogenic liver fluke.</title>
        <authorList>
            <person name="Wang X."/>
            <person name="Huang Y."/>
            <person name="Chen W."/>
            <person name="Liu H."/>
            <person name="Guo L."/>
            <person name="Chen Y."/>
            <person name="Luo F."/>
            <person name="Zhou W."/>
            <person name="Sun J."/>
            <person name="Mao Q."/>
            <person name="Liang P."/>
            <person name="Zhou C."/>
            <person name="Tian Y."/>
            <person name="Men J."/>
            <person name="Lv X."/>
            <person name="Huang L."/>
            <person name="Zhou J."/>
            <person name="Hu Y."/>
            <person name="Li R."/>
            <person name="Zhang F."/>
            <person name="Lei H."/>
            <person name="Li X."/>
            <person name="Hu X."/>
            <person name="Liang C."/>
            <person name="Xu J."/>
            <person name="Wu Z."/>
            <person name="Yu X."/>
        </authorList>
    </citation>
    <scope>NUCLEOTIDE SEQUENCE</scope>
    <source>
        <strain>Henan</strain>
    </source>
</reference>
<gene>
    <name evidence="3" type="ORF">CLF_111999</name>
</gene>
<dbReference type="Proteomes" id="UP000008909">
    <property type="component" value="Unassembled WGS sequence"/>
</dbReference>
<reference evidence="3" key="1">
    <citation type="journal article" date="2011" name="Genome Biol.">
        <title>The draft genome of the carcinogenic human liver fluke Clonorchis sinensis.</title>
        <authorList>
            <person name="Wang X."/>
            <person name="Chen W."/>
            <person name="Huang Y."/>
            <person name="Sun J."/>
            <person name="Men J."/>
            <person name="Liu H."/>
            <person name="Luo F."/>
            <person name="Guo L."/>
            <person name="Lv X."/>
            <person name="Deng C."/>
            <person name="Zhou C."/>
            <person name="Fan Y."/>
            <person name="Li X."/>
            <person name="Huang L."/>
            <person name="Hu Y."/>
            <person name="Liang C."/>
            <person name="Hu X."/>
            <person name="Xu J."/>
            <person name="Yu X."/>
        </authorList>
    </citation>
    <scope>NUCLEOTIDE SEQUENCE [LARGE SCALE GENOMIC DNA]</scope>
    <source>
        <strain evidence="3">Henan</strain>
    </source>
</reference>
<keyword evidence="1" id="KW-0472">Membrane</keyword>
<dbReference type="InterPro" id="IPR048324">
    <property type="entry name" value="ZSWIM1-3_RNaseH-like"/>
</dbReference>
<dbReference type="Pfam" id="PF21056">
    <property type="entry name" value="ZSWIM1-3_RNaseH-like"/>
    <property type="match status" value="1"/>
</dbReference>
<feature type="domain" description="ZSWIM1/3 RNaseH-like" evidence="2">
    <location>
        <begin position="478"/>
        <end position="546"/>
    </location>
</feature>
<accession>G7YM68</accession>
<dbReference type="InterPro" id="IPR052579">
    <property type="entry name" value="Zinc_finger_SWIM"/>
</dbReference>
<evidence type="ECO:0000259" key="2">
    <source>
        <dbReference type="Pfam" id="PF21056"/>
    </source>
</evidence>
<keyword evidence="4" id="KW-1185">Reference proteome</keyword>
<evidence type="ECO:0000313" key="3">
    <source>
        <dbReference type="EMBL" id="GAA54049.1"/>
    </source>
</evidence>
<feature type="non-terminal residue" evidence="3">
    <location>
        <position position="949"/>
    </location>
</feature>
<feature type="transmembrane region" description="Helical" evidence="1">
    <location>
        <begin position="838"/>
        <end position="861"/>
    </location>
</feature>
<protein>
    <recommendedName>
        <fullName evidence="2">ZSWIM1/3 RNaseH-like domain-containing protein</fullName>
    </recommendedName>
</protein>
<organism evidence="3 4">
    <name type="scientific">Clonorchis sinensis</name>
    <name type="common">Chinese liver fluke</name>
    <dbReference type="NCBI Taxonomy" id="79923"/>
    <lineage>
        <taxon>Eukaryota</taxon>
        <taxon>Metazoa</taxon>
        <taxon>Spiralia</taxon>
        <taxon>Lophotrochozoa</taxon>
        <taxon>Platyhelminthes</taxon>
        <taxon>Trematoda</taxon>
        <taxon>Digenea</taxon>
        <taxon>Opisthorchiida</taxon>
        <taxon>Opisthorchiata</taxon>
        <taxon>Opisthorchiidae</taxon>
        <taxon>Clonorchis</taxon>
    </lineage>
</organism>
<evidence type="ECO:0000313" key="4">
    <source>
        <dbReference type="Proteomes" id="UP000008909"/>
    </source>
</evidence>
<name>G7YM68_CLOSI</name>
<dbReference type="PANTHER" id="PTHR31569">
    <property type="entry name" value="SWIM-TYPE DOMAIN-CONTAINING PROTEIN"/>
    <property type="match status" value="1"/>
</dbReference>
<proteinExistence type="predicted"/>
<keyword evidence="1" id="KW-0812">Transmembrane</keyword>
<dbReference type="PANTHER" id="PTHR31569:SF4">
    <property type="entry name" value="SWIM-TYPE DOMAIN-CONTAINING PROTEIN"/>
    <property type="match status" value="1"/>
</dbReference>
<dbReference type="AlphaFoldDB" id="G7YM68"/>
<sequence length="949" mass="109424">MLPLLRQCTLDSSEFSPLNMETCSRSRDVSGVKAFCRSLPISYIAASSVFELLDYLFPNIYAKNFICDGKQSAVLTYAVVRLYQMTVDSAFSSKYTTHKVAEKSPTYSVSRISYQLKHEAVRPERMTTLNGRPLFRCVYSKGKYWTEVSLLLELISGAYPKAVPGFEFWTSGMRGDSPANSFRVLVRNLKSKMLLATVVKLVKTYRFLRSSKLSDIQKSWRSRFQNFTSSPLHFTNKYVNNLPKCGHELVTNVDTVAPGHHSTINYAKFSVSVSLKNNPLYDVAYTNVVVNKFSPFIRNKLHTRQTSWHYEEVAKLSNSSDFPNYHVDGGKPTRKCFSLCGKVWADEISRISSNILLHGQIGFDGVNVCTMRQYHSTLYRCKTLLIKLLTVLRQPTTVFVPLGAIRFTHETMRMFSPFYGAKVNRRLTEDELGTCRTLLKYGTSLCEVRQFVADEFGKILTTQDIYNYRRKCRPAPLSRYNLYAFLITDGVGTGRPVMYAFVESEQFALMRRLFGLFKEMMAEQYPVRTFVMDKLAAQMRAARVVFGCDVMLCYFHIRKAIRKHTHSANSRHIFHRMARLDNAVQFRQDLQLLRRTDPRFSYLTARWLYITRKWAVHAQSGMVHFGNVTSNRLENANGRLKDRVHHADTLEHAIQKRQIIEGDGYVLNVVCQMTTYACSLVLRHLGLRPPRLPYDSVGTNKWDNSQCTGMFYFQVKYRQWALRSTWTSNEPKLRTIVHRRCPAQEDPRSQPKELLRTESNISYPITSTMTSVFGLSRNRFVSIFIRIDSYPWLVSMNRVGCLSVGFDYFWLGWSRIRLPFMRAENPGPVYNRCFNSDFFLVQLYSFVFVSLFGSMFGGTVVPVSSQNTMFKVNQLIFLKHRVTRQYEIDIMAMGKSELFADAAAVWKMLDEMAVNDPVGYKAFIEKNLKEGRKTVSPPSTKFVIKAKMK</sequence>
<keyword evidence="1" id="KW-1133">Transmembrane helix</keyword>
<evidence type="ECO:0000256" key="1">
    <source>
        <dbReference type="SAM" id="Phobius"/>
    </source>
</evidence>
<dbReference type="EMBL" id="DF143699">
    <property type="protein sequence ID" value="GAA54049.1"/>
    <property type="molecule type" value="Genomic_DNA"/>
</dbReference>